<sequence>MSESATILYVPGTWHGPECFNRVITRLESANYKTDKFHSYGGLPTNEAIHGLDIQIRQRNGLKGGVTRLLLCCSFFIAEGHSLISAFGENDLPWFRVSDDRLEANVATPKKIFCNDCDDTQIERSCASFRPHSYRTFHSPCTYAAWRDVPSTYLYCSQNAAIPFAMQKMMVEERARGHDFVTETVDASHSPFFSKPDEVAASIRRAVGEVI</sequence>
<dbReference type="InterPro" id="IPR000073">
    <property type="entry name" value="AB_hydrolase_1"/>
</dbReference>
<protein>
    <recommendedName>
        <fullName evidence="1">AB hydrolase-1 domain-containing protein</fullName>
    </recommendedName>
</protein>
<dbReference type="GeneID" id="81390664"/>
<organism evidence="2 3">
    <name type="scientific">Penicillium alfredii</name>
    <dbReference type="NCBI Taxonomy" id="1506179"/>
    <lineage>
        <taxon>Eukaryota</taxon>
        <taxon>Fungi</taxon>
        <taxon>Dikarya</taxon>
        <taxon>Ascomycota</taxon>
        <taxon>Pezizomycotina</taxon>
        <taxon>Eurotiomycetes</taxon>
        <taxon>Eurotiomycetidae</taxon>
        <taxon>Eurotiales</taxon>
        <taxon>Aspergillaceae</taxon>
        <taxon>Penicillium</taxon>
    </lineage>
</organism>
<dbReference type="RefSeq" id="XP_056516346.1">
    <property type="nucleotide sequence ID" value="XM_056651496.1"/>
</dbReference>
<dbReference type="OrthoDB" id="408373at2759"/>
<feature type="domain" description="AB hydrolase-1" evidence="1">
    <location>
        <begin position="38"/>
        <end position="201"/>
    </location>
</feature>
<evidence type="ECO:0000313" key="2">
    <source>
        <dbReference type="EMBL" id="KAJ5115154.1"/>
    </source>
</evidence>
<dbReference type="GO" id="GO:0017000">
    <property type="term" value="P:antibiotic biosynthetic process"/>
    <property type="evidence" value="ECO:0007669"/>
    <property type="project" value="UniProtKB-ARBA"/>
</dbReference>
<dbReference type="Pfam" id="PF12697">
    <property type="entry name" value="Abhydrolase_6"/>
    <property type="match status" value="1"/>
</dbReference>
<dbReference type="GO" id="GO:0072330">
    <property type="term" value="P:monocarboxylic acid biosynthetic process"/>
    <property type="evidence" value="ECO:0007669"/>
    <property type="project" value="UniProtKB-ARBA"/>
</dbReference>
<evidence type="ECO:0000313" key="3">
    <source>
        <dbReference type="Proteomes" id="UP001141434"/>
    </source>
</evidence>
<evidence type="ECO:0000259" key="1">
    <source>
        <dbReference type="Pfam" id="PF12697"/>
    </source>
</evidence>
<name>A0A9W9KQ62_9EURO</name>
<gene>
    <name evidence="2" type="ORF">NUU61_000913</name>
</gene>
<dbReference type="AlphaFoldDB" id="A0A9W9KQ62"/>
<proteinExistence type="predicted"/>
<dbReference type="EMBL" id="JAPMSZ010000001">
    <property type="protein sequence ID" value="KAJ5115154.1"/>
    <property type="molecule type" value="Genomic_DNA"/>
</dbReference>
<keyword evidence="3" id="KW-1185">Reference proteome</keyword>
<comment type="caution">
    <text evidence="2">The sequence shown here is derived from an EMBL/GenBank/DDBJ whole genome shotgun (WGS) entry which is preliminary data.</text>
</comment>
<reference evidence="2" key="2">
    <citation type="journal article" date="2023" name="IMA Fungus">
        <title>Comparative genomic study of the Penicillium genus elucidates a diverse pangenome and 15 lateral gene transfer events.</title>
        <authorList>
            <person name="Petersen C."/>
            <person name="Sorensen T."/>
            <person name="Nielsen M.R."/>
            <person name="Sondergaard T.E."/>
            <person name="Sorensen J.L."/>
            <person name="Fitzpatrick D.A."/>
            <person name="Frisvad J.C."/>
            <person name="Nielsen K.L."/>
        </authorList>
    </citation>
    <scope>NUCLEOTIDE SEQUENCE</scope>
    <source>
        <strain evidence="2">IBT 34128</strain>
    </source>
</reference>
<dbReference type="PANTHER" id="PTHR37017">
    <property type="entry name" value="AB HYDROLASE-1 DOMAIN-CONTAINING PROTEIN-RELATED"/>
    <property type="match status" value="1"/>
</dbReference>
<dbReference type="Proteomes" id="UP001141434">
    <property type="component" value="Unassembled WGS sequence"/>
</dbReference>
<dbReference type="InterPro" id="IPR052897">
    <property type="entry name" value="Sec-Metab_Biosynth_Hydrolase"/>
</dbReference>
<accession>A0A9W9KQ62</accession>
<dbReference type="SUPFAM" id="SSF53474">
    <property type="entry name" value="alpha/beta-Hydrolases"/>
    <property type="match status" value="1"/>
</dbReference>
<reference evidence="2" key="1">
    <citation type="submission" date="2022-11" db="EMBL/GenBank/DDBJ databases">
        <authorList>
            <person name="Petersen C."/>
        </authorList>
    </citation>
    <scope>NUCLEOTIDE SEQUENCE</scope>
    <source>
        <strain evidence="2">IBT 34128</strain>
    </source>
</reference>
<dbReference type="Gene3D" id="3.40.50.1820">
    <property type="entry name" value="alpha/beta hydrolase"/>
    <property type="match status" value="1"/>
</dbReference>
<dbReference type="InterPro" id="IPR029058">
    <property type="entry name" value="AB_hydrolase_fold"/>
</dbReference>
<dbReference type="PANTHER" id="PTHR37017:SF11">
    <property type="entry name" value="ESTERASE_LIPASE_THIOESTERASE DOMAIN-CONTAINING PROTEIN"/>
    <property type="match status" value="1"/>
</dbReference>